<dbReference type="PROSITE" id="PS51293">
    <property type="entry name" value="SANT"/>
    <property type="match status" value="1"/>
</dbReference>
<evidence type="ECO:0000259" key="5">
    <source>
        <dbReference type="PROSITE" id="PS51294"/>
    </source>
</evidence>
<feature type="domain" description="HTH myb-type" evidence="5">
    <location>
        <begin position="798"/>
        <end position="854"/>
    </location>
</feature>
<dbReference type="SUPFAM" id="SSF46689">
    <property type="entry name" value="Homeodomain-like"/>
    <property type="match status" value="2"/>
</dbReference>
<feature type="domain" description="SANT" evidence="4">
    <location>
        <begin position="803"/>
        <end position="854"/>
    </location>
</feature>
<accession>A0A077ZWI5</accession>
<evidence type="ECO:0000313" key="7">
    <source>
        <dbReference type="Proteomes" id="UP000039865"/>
    </source>
</evidence>
<dbReference type="Gene3D" id="1.10.10.60">
    <property type="entry name" value="Homeodomain-like"/>
    <property type="match status" value="2"/>
</dbReference>
<feature type="compositionally biased region" description="Basic and acidic residues" evidence="2">
    <location>
        <begin position="722"/>
        <end position="731"/>
    </location>
</feature>
<dbReference type="InterPro" id="IPR001005">
    <property type="entry name" value="SANT/Myb"/>
</dbReference>
<dbReference type="InterPro" id="IPR017930">
    <property type="entry name" value="Myb_dom"/>
</dbReference>
<evidence type="ECO:0000259" key="3">
    <source>
        <dbReference type="PROSITE" id="PS50090"/>
    </source>
</evidence>
<keyword evidence="7" id="KW-1185">Reference proteome</keyword>
<dbReference type="InterPro" id="IPR009057">
    <property type="entry name" value="Homeodomain-like_sf"/>
</dbReference>
<feature type="region of interest" description="Disordered" evidence="2">
    <location>
        <begin position="1"/>
        <end position="33"/>
    </location>
</feature>
<evidence type="ECO:0000256" key="1">
    <source>
        <dbReference type="SAM" id="Coils"/>
    </source>
</evidence>
<feature type="region of interest" description="Disordered" evidence="2">
    <location>
        <begin position="776"/>
        <end position="805"/>
    </location>
</feature>
<evidence type="ECO:0000259" key="4">
    <source>
        <dbReference type="PROSITE" id="PS51293"/>
    </source>
</evidence>
<name>A0A077ZWI5_STYLE</name>
<evidence type="ECO:0000313" key="6">
    <source>
        <dbReference type="EMBL" id="CDW72801.1"/>
    </source>
</evidence>
<proteinExistence type="predicted"/>
<feature type="domain" description="Myb-like" evidence="3">
    <location>
        <begin position="808"/>
        <end position="850"/>
    </location>
</feature>
<sequence>MNTKKQIQTPQKKSRAGSNATHLQSRNSASKHVQEQEKCYQTIFTLSDIRNQHLISSDVCYHKLQKEILEQIESTDKSLSEEIKASQNEMRQMIQQLMDTDALRAGESFSNLKVKSNLNINMISNPNRSASSLSINNNSSPYQTTQSKEEIKQMIMDKISKKFAPNFTNEDNIYPASYNIFQPQDPEKIVKSYLMSDELNPTLDNSYMSKVKIAPLTIQNASKVQKKVDNDFEFCVYDFQPANPNFLLLQRLDYMAKHQQQWLTNVEVQKRVTDKQLKMRYPQIFEEFRLEQKHLTGIFRSGSKNQNNQDYDDWDDIQRYRDNKADIPMSRFRFYQHEVKHEPHPQIIKNPLEYELEYKKRMIWSLRDIETFISATLENPKNFWAIGKSLPHKTSKELVFFFQAFKKLFNLKKHFNTCQVMIGLPSQAGKKQAIQDIINEVMKPIIKYQQEKRNPSNTFDINQGVAACFYGQNQIYFTVQELLQIYSGISEARRKCKEVEKDKIVDQKLSHYFFNTFAPPLYESKVDKTTLKTIDYFDKIEQNGQKLLDYYQSQAAQNKFKEGQVVSNLSRKIAMHINLYQSQKQLLPQKMIKQSLKSATQKDLLLRKRNFNEFYYQTSGRDISKWILQKQLLVEDNGYNSKRQRLSSSNFESSLINSAVGGSNSANNQSAQSKFNYEMRTYNYSSSAVFPQFITVKQQSFTEKFIEELNKEKQQMIEANKKNEEDAKKAQIDAASKSLQAQRGRIQVDIQKEFNNDKEFKTYMDKKFSSIFMENQTQNPSKQDSSSEDSNDVDDSSNNRQRKGLLQWQEDEKEKFILLLKKHGRDWCAISDELPRKTDKQCRNYFQNYKHKLNLQQYLPDKNK</sequence>
<dbReference type="AlphaFoldDB" id="A0A077ZWI5"/>
<reference evidence="6 7" key="1">
    <citation type="submission" date="2014-06" db="EMBL/GenBank/DDBJ databases">
        <authorList>
            <person name="Swart Estienne"/>
        </authorList>
    </citation>
    <scope>NUCLEOTIDE SEQUENCE [LARGE SCALE GENOMIC DNA]</scope>
    <source>
        <strain evidence="6 7">130c</strain>
    </source>
</reference>
<keyword evidence="6" id="KW-0675">Receptor</keyword>
<dbReference type="CDD" id="cd00167">
    <property type="entry name" value="SANT"/>
    <property type="match status" value="1"/>
</dbReference>
<feature type="compositionally biased region" description="Polar residues" evidence="2">
    <location>
        <begin position="1"/>
        <end position="31"/>
    </location>
</feature>
<dbReference type="EMBL" id="CCKQ01001680">
    <property type="protein sequence ID" value="CDW72801.1"/>
    <property type="molecule type" value="Genomic_DNA"/>
</dbReference>
<dbReference type="OrthoDB" id="10258692at2759"/>
<dbReference type="Proteomes" id="UP000039865">
    <property type="component" value="Unassembled WGS sequence"/>
</dbReference>
<feature type="coiled-coil region" evidence="1">
    <location>
        <begin position="69"/>
        <end position="96"/>
    </location>
</feature>
<feature type="region of interest" description="Disordered" evidence="2">
    <location>
        <begin position="722"/>
        <end position="742"/>
    </location>
</feature>
<dbReference type="PROSITE" id="PS50090">
    <property type="entry name" value="MYB_LIKE"/>
    <property type="match status" value="1"/>
</dbReference>
<dbReference type="InterPro" id="IPR017884">
    <property type="entry name" value="SANT_dom"/>
</dbReference>
<dbReference type="Pfam" id="PF00249">
    <property type="entry name" value="Myb_DNA-binding"/>
    <property type="match status" value="1"/>
</dbReference>
<dbReference type="InParanoid" id="A0A077ZWI5"/>
<gene>
    <name evidence="6" type="primary">Contig5907.g6332</name>
    <name evidence="6" type="ORF">STYLEM_1766</name>
</gene>
<protein>
    <submittedName>
        <fullName evidence="6">Nuclear receptor corepressor 1</fullName>
    </submittedName>
</protein>
<keyword evidence="1" id="KW-0175">Coiled coil</keyword>
<dbReference type="SMART" id="SM00717">
    <property type="entry name" value="SANT"/>
    <property type="match status" value="2"/>
</dbReference>
<evidence type="ECO:0000256" key="2">
    <source>
        <dbReference type="SAM" id="MobiDB-lite"/>
    </source>
</evidence>
<feature type="compositionally biased region" description="Acidic residues" evidence="2">
    <location>
        <begin position="786"/>
        <end position="795"/>
    </location>
</feature>
<organism evidence="6 7">
    <name type="scientific">Stylonychia lemnae</name>
    <name type="common">Ciliate</name>
    <dbReference type="NCBI Taxonomy" id="5949"/>
    <lineage>
        <taxon>Eukaryota</taxon>
        <taxon>Sar</taxon>
        <taxon>Alveolata</taxon>
        <taxon>Ciliophora</taxon>
        <taxon>Intramacronucleata</taxon>
        <taxon>Spirotrichea</taxon>
        <taxon>Stichotrichia</taxon>
        <taxon>Sporadotrichida</taxon>
        <taxon>Oxytrichidae</taxon>
        <taxon>Stylonychinae</taxon>
        <taxon>Stylonychia</taxon>
    </lineage>
</organism>
<dbReference type="PROSITE" id="PS51294">
    <property type="entry name" value="HTH_MYB"/>
    <property type="match status" value="1"/>
</dbReference>